<keyword evidence="2" id="KW-1185">Reference proteome</keyword>
<protein>
    <submittedName>
        <fullName evidence="1">Uncharacterized protein</fullName>
    </submittedName>
</protein>
<accession>A0A1M4WZ63</accession>
<dbReference type="Proteomes" id="UP000184423">
    <property type="component" value="Unassembled WGS sequence"/>
</dbReference>
<dbReference type="EMBL" id="FQVG01000020">
    <property type="protein sequence ID" value="SHE86500.1"/>
    <property type="molecule type" value="Genomic_DNA"/>
</dbReference>
<organism evidence="1 2">
    <name type="scientific">Caloramator proteoclasticus DSM 10124</name>
    <dbReference type="NCBI Taxonomy" id="1121262"/>
    <lineage>
        <taxon>Bacteria</taxon>
        <taxon>Bacillati</taxon>
        <taxon>Bacillota</taxon>
        <taxon>Clostridia</taxon>
        <taxon>Eubacteriales</taxon>
        <taxon>Clostridiaceae</taxon>
        <taxon>Caloramator</taxon>
    </lineage>
</organism>
<evidence type="ECO:0000313" key="2">
    <source>
        <dbReference type="Proteomes" id="UP000184423"/>
    </source>
</evidence>
<dbReference type="RefSeq" id="WP_073248495.1">
    <property type="nucleotide sequence ID" value="NZ_FQVG01000020.1"/>
</dbReference>
<proteinExistence type="predicted"/>
<reference evidence="2" key="1">
    <citation type="submission" date="2016-11" db="EMBL/GenBank/DDBJ databases">
        <authorList>
            <person name="Varghese N."/>
            <person name="Submissions S."/>
        </authorList>
    </citation>
    <scope>NUCLEOTIDE SEQUENCE [LARGE SCALE GENOMIC DNA]</scope>
    <source>
        <strain evidence="2">DSM 10124</strain>
    </source>
</reference>
<sequence length="85" mass="10073">MFNESRETRTVRDGVYHLSLQIPEKEYFLVYDNVSENIALEILNHYLKIHQDDGEPQNININYNRNAHMINIEADLKYIGNAKKH</sequence>
<dbReference type="AlphaFoldDB" id="A0A1M4WZ63"/>
<name>A0A1M4WZ63_9CLOT</name>
<gene>
    <name evidence="1" type="ORF">SAMN02746091_01281</name>
</gene>
<evidence type="ECO:0000313" key="1">
    <source>
        <dbReference type="EMBL" id="SHE86500.1"/>
    </source>
</evidence>